<feature type="region of interest" description="Disordered" evidence="1">
    <location>
        <begin position="36"/>
        <end position="56"/>
    </location>
</feature>
<dbReference type="PANTHER" id="PTHR12856">
    <property type="entry name" value="TRANSCRIPTION INITIATION FACTOR IIH-RELATED"/>
    <property type="match status" value="1"/>
</dbReference>
<dbReference type="AlphaFoldDB" id="A0A2R6WRK8"/>
<dbReference type="InterPro" id="IPR035925">
    <property type="entry name" value="BSD_dom_sf"/>
</dbReference>
<name>A0A2R6WRK8_MARPO</name>
<dbReference type="Proteomes" id="UP000244005">
    <property type="component" value="Unassembled WGS sequence"/>
</dbReference>
<gene>
    <name evidence="3" type="ORF">MARPO_0063s0044</name>
</gene>
<dbReference type="GO" id="GO:0006289">
    <property type="term" value="P:nucleotide-excision repair"/>
    <property type="evidence" value="ECO:0007669"/>
    <property type="project" value="InterPro"/>
</dbReference>
<evidence type="ECO:0000256" key="1">
    <source>
        <dbReference type="SAM" id="MobiDB-lite"/>
    </source>
</evidence>
<reference evidence="4" key="1">
    <citation type="journal article" date="2017" name="Cell">
        <title>Insights into land plant evolution garnered from the Marchantia polymorpha genome.</title>
        <authorList>
            <person name="Bowman J.L."/>
            <person name="Kohchi T."/>
            <person name="Yamato K.T."/>
            <person name="Jenkins J."/>
            <person name="Shu S."/>
            <person name="Ishizaki K."/>
            <person name="Yamaoka S."/>
            <person name="Nishihama R."/>
            <person name="Nakamura Y."/>
            <person name="Berger F."/>
            <person name="Adam C."/>
            <person name="Aki S.S."/>
            <person name="Althoff F."/>
            <person name="Araki T."/>
            <person name="Arteaga-Vazquez M.A."/>
            <person name="Balasubrmanian S."/>
            <person name="Barry K."/>
            <person name="Bauer D."/>
            <person name="Boehm C.R."/>
            <person name="Briginshaw L."/>
            <person name="Caballero-Perez J."/>
            <person name="Catarino B."/>
            <person name="Chen F."/>
            <person name="Chiyoda S."/>
            <person name="Chovatia M."/>
            <person name="Davies K.M."/>
            <person name="Delmans M."/>
            <person name="Demura T."/>
            <person name="Dierschke T."/>
            <person name="Dolan L."/>
            <person name="Dorantes-Acosta A.E."/>
            <person name="Eklund D.M."/>
            <person name="Florent S.N."/>
            <person name="Flores-Sandoval E."/>
            <person name="Fujiyama A."/>
            <person name="Fukuzawa H."/>
            <person name="Galik B."/>
            <person name="Grimanelli D."/>
            <person name="Grimwood J."/>
            <person name="Grossniklaus U."/>
            <person name="Hamada T."/>
            <person name="Haseloff J."/>
            <person name="Hetherington A.J."/>
            <person name="Higo A."/>
            <person name="Hirakawa Y."/>
            <person name="Hundley H.N."/>
            <person name="Ikeda Y."/>
            <person name="Inoue K."/>
            <person name="Inoue S.I."/>
            <person name="Ishida S."/>
            <person name="Jia Q."/>
            <person name="Kakita M."/>
            <person name="Kanazawa T."/>
            <person name="Kawai Y."/>
            <person name="Kawashima T."/>
            <person name="Kennedy M."/>
            <person name="Kinose K."/>
            <person name="Kinoshita T."/>
            <person name="Kohara Y."/>
            <person name="Koide E."/>
            <person name="Komatsu K."/>
            <person name="Kopischke S."/>
            <person name="Kubo M."/>
            <person name="Kyozuka J."/>
            <person name="Lagercrantz U."/>
            <person name="Lin S.S."/>
            <person name="Lindquist E."/>
            <person name="Lipzen A.M."/>
            <person name="Lu C.W."/>
            <person name="De Luna E."/>
            <person name="Martienssen R.A."/>
            <person name="Minamino N."/>
            <person name="Mizutani M."/>
            <person name="Mizutani M."/>
            <person name="Mochizuki N."/>
            <person name="Monte I."/>
            <person name="Mosher R."/>
            <person name="Nagasaki H."/>
            <person name="Nakagami H."/>
            <person name="Naramoto S."/>
            <person name="Nishitani K."/>
            <person name="Ohtani M."/>
            <person name="Okamoto T."/>
            <person name="Okumura M."/>
            <person name="Phillips J."/>
            <person name="Pollak B."/>
            <person name="Reinders A."/>
            <person name="Rovekamp M."/>
            <person name="Sano R."/>
            <person name="Sawa S."/>
            <person name="Schmid M.W."/>
            <person name="Shirakawa M."/>
            <person name="Solano R."/>
            <person name="Spunde A."/>
            <person name="Suetsugu N."/>
            <person name="Sugano S."/>
            <person name="Sugiyama A."/>
            <person name="Sun R."/>
            <person name="Suzuki Y."/>
            <person name="Takenaka M."/>
            <person name="Takezawa D."/>
            <person name="Tomogane H."/>
            <person name="Tsuzuki M."/>
            <person name="Ueda T."/>
            <person name="Umeda M."/>
            <person name="Ward J.M."/>
            <person name="Watanabe Y."/>
            <person name="Yazaki K."/>
            <person name="Yokoyama R."/>
            <person name="Yoshitake Y."/>
            <person name="Yotsui I."/>
            <person name="Zachgo S."/>
            <person name="Schmutz J."/>
        </authorList>
    </citation>
    <scope>NUCLEOTIDE SEQUENCE [LARGE SCALE GENOMIC DNA]</scope>
    <source>
        <strain evidence="4">Tak-1</strain>
    </source>
</reference>
<sequence>MFSSISAWERDSCSSMMISKTEMRVRDHVVKILRKQNSSGGGVPAATAGQAATPNVPLTPGAQFDLAEMERRLKLLQFDSELQKLHSHLVIGAVLSETQFWSARLHMLDGFRV</sequence>
<dbReference type="Gene3D" id="6.10.140.1200">
    <property type="match status" value="1"/>
</dbReference>
<dbReference type="Gramene" id="Mp8g08750.1">
    <property type="protein sequence ID" value="Mp8g08750.1.cds"/>
    <property type="gene ID" value="Mp8g08750"/>
</dbReference>
<accession>A0A2R6WRK8</accession>
<protein>
    <recommendedName>
        <fullName evidence="2">BSD domain-containing protein</fullName>
    </recommendedName>
</protein>
<dbReference type="SUPFAM" id="SSF140383">
    <property type="entry name" value="BSD domain-like"/>
    <property type="match status" value="1"/>
</dbReference>
<dbReference type="OrthoDB" id="1736384at2759"/>
<evidence type="ECO:0000259" key="2">
    <source>
        <dbReference type="PROSITE" id="PS50858"/>
    </source>
</evidence>
<dbReference type="InterPro" id="IPR005607">
    <property type="entry name" value="BSD_dom"/>
</dbReference>
<dbReference type="PROSITE" id="PS50858">
    <property type="entry name" value="BSD"/>
    <property type="match status" value="1"/>
</dbReference>
<keyword evidence="4" id="KW-1185">Reference proteome</keyword>
<dbReference type="GO" id="GO:0006351">
    <property type="term" value="P:DNA-templated transcription"/>
    <property type="evidence" value="ECO:0007669"/>
    <property type="project" value="InterPro"/>
</dbReference>
<evidence type="ECO:0000313" key="3">
    <source>
        <dbReference type="EMBL" id="PTQ36498.1"/>
    </source>
</evidence>
<dbReference type="InterPro" id="IPR027079">
    <property type="entry name" value="Tfb1/GTF2H1"/>
</dbReference>
<dbReference type="EMBL" id="KZ772735">
    <property type="protein sequence ID" value="PTQ36498.1"/>
    <property type="molecule type" value="Genomic_DNA"/>
</dbReference>
<evidence type="ECO:0000313" key="4">
    <source>
        <dbReference type="Proteomes" id="UP000244005"/>
    </source>
</evidence>
<organism evidence="3 4">
    <name type="scientific">Marchantia polymorpha</name>
    <name type="common">Common liverwort</name>
    <name type="synonym">Marchantia aquatica</name>
    <dbReference type="NCBI Taxonomy" id="3197"/>
    <lineage>
        <taxon>Eukaryota</taxon>
        <taxon>Viridiplantae</taxon>
        <taxon>Streptophyta</taxon>
        <taxon>Embryophyta</taxon>
        <taxon>Marchantiophyta</taxon>
        <taxon>Marchantiopsida</taxon>
        <taxon>Marchantiidae</taxon>
        <taxon>Marchantiales</taxon>
        <taxon>Marchantiaceae</taxon>
        <taxon>Marchantia</taxon>
    </lineage>
</organism>
<feature type="domain" description="BSD" evidence="2">
    <location>
        <begin position="58"/>
        <end position="112"/>
    </location>
</feature>
<proteinExistence type="predicted"/>
<dbReference type="GO" id="GO:0000439">
    <property type="term" value="C:transcription factor TFIIH core complex"/>
    <property type="evidence" value="ECO:0007669"/>
    <property type="project" value="InterPro"/>
</dbReference>